<name>A0A252F446_9FIRM</name>
<feature type="chain" id="PRO_5012648613" evidence="1">
    <location>
        <begin position="27"/>
        <end position="443"/>
    </location>
</feature>
<feature type="signal peptide" evidence="1">
    <location>
        <begin position="1"/>
        <end position="26"/>
    </location>
</feature>
<accession>A0A252F446</accession>
<keyword evidence="3" id="KW-1185">Reference proteome</keyword>
<proteinExistence type="predicted"/>
<comment type="caution">
    <text evidence="2">The sequence shown here is derived from an EMBL/GenBank/DDBJ whole genome shotgun (WGS) entry which is preliminary data.</text>
</comment>
<evidence type="ECO:0000313" key="2">
    <source>
        <dbReference type="EMBL" id="OUM20410.1"/>
    </source>
</evidence>
<evidence type="ECO:0000256" key="1">
    <source>
        <dbReference type="SAM" id="SignalP"/>
    </source>
</evidence>
<organism evidence="2 3">
    <name type="scientific">Butyricicoccus porcorum</name>
    <dbReference type="NCBI Taxonomy" id="1945634"/>
    <lineage>
        <taxon>Bacteria</taxon>
        <taxon>Bacillati</taxon>
        <taxon>Bacillota</taxon>
        <taxon>Clostridia</taxon>
        <taxon>Eubacteriales</taxon>
        <taxon>Butyricicoccaceae</taxon>
        <taxon>Butyricicoccus</taxon>
    </lineage>
</organism>
<dbReference type="RefSeq" id="WP_087018793.1">
    <property type="nucleotide sequence ID" value="NZ_CP178353.1"/>
</dbReference>
<dbReference type="EMBL" id="NHOC01000005">
    <property type="protein sequence ID" value="OUM20410.1"/>
    <property type="molecule type" value="Genomic_DNA"/>
</dbReference>
<gene>
    <name evidence="2" type="ORF">CBW42_06120</name>
</gene>
<dbReference type="PROSITE" id="PS51257">
    <property type="entry name" value="PROKAR_LIPOPROTEIN"/>
    <property type="match status" value="1"/>
</dbReference>
<keyword evidence="1" id="KW-0732">Signal</keyword>
<evidence type="ECO:0000313" key="3">
    <source>
        <dbReference type="Proteomes" id="UP000194903"/>
    </source>
</evidence>
<sequence length="443" mass="48702">MKTVKRCIAVVLCAALLSGCSLISSGDDLLQTPRPSENFMLLQKQLEQIMGDTMTYVSPQGGEYRNTVTFEDIDGDSEKEAIAFLREGSGGKIYVYAFELEDGEYRPIGSIEAPGSALGSMSFLKIHEKDEGTGDKRKEKLIVLTWTLSGDLKQGMTVCAVQDGKLTEVLDATYTSYTMSDLDSDGSEELFTVTYDDAGRKTAQVYDYADNKMILLSQTDATQDVQTVANITQGKLDEDGHQAVFVDNKFENDNGMQTDIYVLDKTRLRNVALSANASTYRSVSLYYSQDIDGDGIIEVPQLQPMPGYENSDATQTLWMVDWYRYSMNGATQRMLTTYDSLSEGWTFRLPKEWRGAVTATTTSEAGVSQTTFMQPGQLNDPLLTIYVFTGEDREAAAGSGGLIALGSTVDTCFAAKLGHSDSSYQISEDEAVEAFSVVQGEWK</sequence>
<dbReference type="OrthoDB" id="1743319at2"/>
<protein>
    <submittedName>
        <fullName evidence="2">Uncharacterized protein</fullName>
    </submittedName>
</protein>
<dbReference type="AlphaFoldDB" id="A0A252F446"/>
<reference evidence="2 3" key="1">
    <citation type="submission" date="2017-05" db="EMBL/GenBank/DDBJ databases">
        <title>Butyricicoccus porcorum sp. nov. a butyrate-producing bacterium from the swine intestinal tract.</title>
        <authorList>
            <person name="Trachsel J."/>
            <person name="Humphrey S."/>
            <person name="Allen H.K."/>
        </authorList>
    </citation>
    <scope>NUCLEOTIDE SEQUENCE [LARGE SCALE GENOMIC DNA]</scope>
    <source>
        <strain evidence="2">BB10</strain>
    </source>
</reference>
<dbReference type="InterPro" id="IPR028994">
    <property type="entry name" value="Integrin_alpha_N"/>
</dbReference>
<dbReference type="SUPFAM" id="SSF69318">
    <property type="entry name" value="Integrin alpha N-terminal domain"/>
    <property type="match status" value="1"/>
</dbReference>
<dbReference type="Proteomes" id="UP000194903">
    <property type="component" value="Unassembled WGS sequence"/>
</dbReference>